<dbReference type="PANTHER" id="PTHR47618">
    <property type="entry name" value="BIFUNCTIONAL OLIGORIBONUCLEASE AND PAP PHOSPHATASE NRNA"/>
    <property type="match status" value="1"/>
</dbReference>
<dbReference type="Gene3D" id="3.90.1640.10">
    <property type="entry name" value="inorganic pyrophosphatase (n-terminal core)"/>
    <property type="match status" value="1"/>
</dbReference>
<dbReference type="GO" id="GO:0003676">
    <property type="term" value="F:nucleic acid binding"/>
    <property type="evidence" value="ECO:0007669"/>
    <property type="project" value="InterPro"/>
</dbReference>
<dbReference type="InterPro" id="IPR003156">
    <property type="entry name" value="DHHA1_dom"/>
</dbReference>
<sequence>MTERSAAIGDVVRVLKDATSIGVVGHIGPDGDALGSMVALSVAARGAGIDAVASFGDPFVVPDEMSFLDSSTLVPPGEFPADLDVGVVVDTSVPHRVGSLLSQLNKAKRLVIIDHHISDGAWGDHLLIDRSAAAAAELVYELLVELDWPITEAVATALYTGIVTDTGRFQYSSTSPNTHRIAAKLLERGVHPDVIGQKLFEEAPFGYYKVAAAVLARAVLDTDHRFVWSVMTPNDLDEAGLEYHETDALIDLVRMARGTEVACLLKVKKSGVIKGSMRSRGRIDVASIASSFGGGGHHNAAGFTSSESPDVIIAKVTSLLPAS</sequence>
<feature type="domain" description="DDH" evidence="1">
    <location>
        <begin position="21"/>
        <end position="162"/>
    </location>
</feature>
<dbReference type="AlphaFoldDB" id="A0A3B0RME2"/>
<name>A0A3B0RME2_9ZZZZ</name>
<reference evidence="3" key="1">
    <citation type="submission" date="2018-06" db="EMBL/GenBank/DDBJ databases">
        <authorList>
            <person name="Zhirakovskaya E."/>
        </authorList>
    </citation>
    <scope>NUCLEOTIDE SEQUENCE</scope>
</reference>
<dbReference type="Pfam" id="PF01368">
    <property type="entry name" value="DHH"/>
    <property type="match status" value="1"/>
</dbReference>
<proteinExistence type="predicted"/>
<organism evidence="3">
    <name type="scientific">hydrothermal vent metagenome</name>
    <dbReference type="NCBI Taxonomy" id="652676"/>
    <lineage>
        <taxon>unclassified sequences</taxon>
        <taxon>metagenomes</taxon>
        <taxon>ecological metagenomes</taxon>
    </lineage>
</organism>
<dbReference type="EMBL" id="UOEI01000125">
    <property type="protein sequence ID" value="VAV94400.1"/>
    <property type="molecule type" value="Genomic_DNA"/>
</dbReference>
<dbReference type="SUPFAM" id="SSF64182">
    <property type="entry name" value="DHH phosphoesterases"/>
    <property type="match status" value="1"/>
</dbReference>
<accession>A0A3B0RME2</accession>
<feature type="domain" description="DHHA1" evidence="2">
    <location>
        <begin position="239"/>
        <end position="307"/>
    </location>
</feature>
<dbReference type="Pfam" id="PF02272">
    <property type="entry name" value="DHHA1"/>
    <property type="match status" value="1"/>
</dbReference>
<protein>
    <submittedName>
        <fullName evidence="3">3'-to-5' oligoribonuclease A, Bacillus type</fullName>
    </submittedName>
</protein>
<evidence type="ECO:0000313" key="3">
    <source>
        <dbReference type="EMBL" id="VAV94400.1"/>
    </source>
</evidence>
<dbReference type="InterPro" id="IPR038763">
    <property type="entry name" value="DHH_sf"/>
</dbReference>
<evidence type="ECO:0000259" key="1">
    <source>
        <dbReference type="Pfam" id="PF01368"/>
    </source>
</evidence>
<gene>
    <name evidence="3" type="ORF">MNBD_ACTINO01-904</name>
</gene>
<dbReference type="Gene3D" id="3.10.310.30">
    <property type="match status" value="1"/>
</dbReference>
<dbReference type="PANTHER" id="PTHR47618:SF1">
    <property type="entry name" value="BIFUNCTIONAL OLIGORIBONUCLEASE AND PAP PHOSPHATASE NRNA"/>
    <property type="match status" value="1"/>
</dbReference>
<evidence type="ECO:0000259" key="2">
    <source>
        <dbReference type="Pfam" id="PF02272"/>
    </source>
</evidence>
<dbReference type="InterPro" id="IPR001667">
    <property type="entry name" value="DDH_dom"/>
</dbReference>
<dbReference type="InterPro" id="IPR051319">
    <property type="entry name" value="Oligoribo/pAp-PDE_c-di-AMP_PDE"/>
</dbReference>